<dbReference type="Gene3D" id="3.30.160.100">
    <property type="entry name" value="Ribosome hibernation promotion factor-like"/>
    <property type="match status" value="1"/>
</dbReference>
<evidence type="ECO:0000256" key="1">
    <source>
        <dbReference type="ARBA" id="ARBA00022845"/>
    </source>
</evidence>
<dbReference type="Gene3D" id="3.30.505.50">
    <property type="entry name" value="Sigma 54 modulation/S30EA ribosomal protein, C-terminal domain"/>
    <property type="match status" value="1"/>
</dbReference>
<dbReference type="PANTHER" id="PTHR33231:SF1">
    <property type="entry name" value="30S RIBOSOMAL PROTEIN"/>
    <property type="match status" value="1"/>
</dbReference>
<dbReference type="Pfam" id="PF16321">
    <property type="entry name" value="Ribosom_S30AE_C"/>
    <property type="match status" value="1"/>
</dbReference>
<dbReference type="RefSeq" id="WP_257771427.1">
    <property type="nucleotide sequence ID" value="NZ_CP102480.1"/>
</dbReference>
<dbReference type="InterPro" id="IPR032528">
    <property type="entry name" value="Ribosom_S30AE_C"/>
</dbReference>
<evidence type="ECO:0000313" key="6">
    <source>
        <dbReference type="EMBL" id="UUX51755.1"/>
    </source>
</evidence>
<dbReference type="Proteomes" id="UP001060336">
    <property type="component" value="Chromosome"/>
</dbReference>
<keyword evidence="7" id="KW-1185">Reference proteome</keyword>
<evidence type="ECO:0000259" key="5">
    <source>
        <dbReference type="Pfam" id="PF16321"/>
    </source>
</evidence>
<comment type="subunit">
    <text evidence="2">Associates exclusively with 100S ribosomes, which are dimers of 70S ribosomes.</text>
</comment>
<comment type="subunit">
    <text evidence="4">Interacts with 100S ribosomes.</text>
</comment>
<dbReference type="InterPro" id="IPR050574">
    <property type="entry name" value="HPF/YfiA_ribosome-assoc"/>
</dbReference>
<reference evidence="6" key="1">
    <citation type="submission" date="2022-08" db="EMBL/GenBank/DDBJ databases">
        <title>Nisaea acidiphila sp. nov., isolated from a marine algal debris and emended description of the genus Nisaea Urios et al. 2008.</title>
        <authorList>
            <person name="Kwon K."/>
        </authorList>
    </citation>
    <scope>NUCLEOTIDE SEQUENCE</scope>
    <source>
        <strain evidence="6">MEBiC11861</strain>
    </source>
</reference>
<protein>
    <recommendedName>
        <fullName evidence="3 4">Ribosome hibernation promoting factor</fullName>
        <shortName evidence="4">HPF</shortName>
    </recommendedName>
</protein>
<dbReference type="InterPro" id="IPR038416">
    <property type="entry name" value="Ribosom_S30AE_C_sf"/>
</dbReference>
<dbReference type="InterPro" id="IPR003489">
    <property type="entry name" value="RHF/RaiA"/>
</dbReference>
<evidence type="ECO:0000256" key="4">
    <source>
        <dbReference type="HAMAP-Rule" id="MF_00839"/>
    </source>
</evidence>
<name>A0A9J7AVF7_9PROT</name>
<dbReference type="AlphaFoldDB" id="A0A9J7AVF7"/>
<dbReference type="NCBIfam" id="TIGR00741">
    <property type="entry name" value="yfiA"/>
    <property type="match status" value="1"/>
</dbReference>
<dbReference type="EMBL" id="CP102480">
    <property type="protein sequence ID" value="UUX51755.1"/>
    <property type="molecule type" value="Genomic_DNA"/>
</dbReference>
<comment type="subcellular location">
    <subcellularLocation>
        <location evidence="4">Cytoplasm</location>
    </subcellularLocation>
</comment>
<dbReference type="HAMAP" id="MF_00839">
    <property type="entry name" value="HPF"/>
    <property type="match status" value="1"/>
</dbReference>
<proteinExistence type="inferred from homology"/>
<dbReference type="GO" id="GO:0043024">
    <property type="term" value="F:ribosomal small subunit binding"/>
    <property type="evidence" value="ECO:0007669"/>
    <property type="project" value="TreeGrafter"/>
</dbReference>
<keyword evidence="4" id="KW-0963">Cytoplasm</keyword>
<organism evidence="6 7">
    <name type="scientific">Nisaea acidiphila</name>
    <dbReference type="NCBI Taxonomy" id="1862145"/>
    <lineage>
        <taxon>Bacteria</taxon>
        <taxon>Pseudomonadati</taxon>
        <taxon>Pseudomonadota</taxon>
        <taxon>Alphaproteobacteria</taxon>
        <taxon>Rhodospirillales</taxon>
        <taxon>Thalassobaculaceae</taxon>
        <taxon>Nisaea</taxon>
    </lineage>
</organism>
<dbReference type="InterPro" id="IPR034694">
    <property type="entry name" value="HPF_long/plastid"/>
</dbReference>
<evidence type="ECO:0000256" key="3">
    <source>
        <dbReference type="ARBA" id="ARBA00041148"/>
    </source>
</evidence>
<dbReference type="GO" id="GO:0045900">
    <property type="term" value="P:negative regulation of translational elongation"/>
    <property type="evidence" value="ECO:0007669"/>
    <property type="project" value="TreeGrafter"/>
</dbReference>
<dbReference type="PANTHER" id="PTHR33231">
    <property type="entry name" value="30S RIBOSOMAL PROTEIN"/>
    <property type="match status" value="1"/>
</dbReference>
<comment type="similarity">
    <text evidence="4">Belongs to the HPF/YfiA ribosome-associated protein family. Long HPF subfamily.</text>
</comment>
<gene>
    <name evidence="6" type="primary">raiA</name>
    <name evidence="4" type="synonym">hpf</name>
    <name evidence="6" type="ORF">NUH88_08640</name>
</gene>
<evidence type="ECO:0000256" key="2">
    <source>
        <dbReference type="ARBA" id="ARBA00038695"/>
    </source>
</evidence>
<accession>A0A9J7AVF7</accession>
<dbReference type="GO" id="GO:0022627">
    <property type="term" value="C:cytosolic small ribosomal subunit"/>
    <property type="evidence" value="ECO:0007669"/>
    <property type="project" value="TreeGrafter"/>
</dbReference>
<sequence>MQLAINGKQVQISDALKDHVERLVTDITEKYFGDPLEGNVTVSKEGQDFRTDIAVHVGRDMFVRGQGSDSDAYKSADKAGEHIDKRLRRFKRRVRDHHRADGGAKVAAQQYVLAADHAEAQPSPEEEWQPVVVAEMTTSIEDLSVEEAVMRLELGDLPVVMFRNRSHGELNVIYRRSDGNIGWIDPKGLAHG</sequence>
<comment type="function">
    <text evidence="4">Required for dimerization of active 70S ribosomes into 100S ribosomes in stationary phase; 100S ribosomes are translationally inactive and sometimes present during exponential growth.</text>
</comment>
<keyword evidence="1 4" id="KW-0810">Translation regulation</keyword>
<evidence type="ECO:0000313" key="7">
    <source>
        <dbReference type="Proteomes" id="UP001060336"/>
    </source>
</evidence>
<feature type="domain" description="Sigma 54 modulation/S30EA ribosomal protein C-terminal" evidence="5">
    <location>
        <begin position="129"/>
        <end position="182"/>
    </location>
</feature>
<dbReference type="InterPro" id="IPR036567">
    <property type="entry name" value="RHF-like"/>
</dbReference>
<dbReference type="KEGG" id="naci:NUH88_08640"/>
<dbReference type="Pfam" id="PF02482">
    <property type="entry name" value="Ribosomal_S30AE"/>
    <property type="match status" value="1"/>
</dbReference>
<dbReference type="SUPFAM" id="SSF69754">
    <property type="entry name" value="Ribosome binding protein Y (YfiA homologue)"/>
    <property type="match status" value="1"/>
</dbReference>